<dbReference type="EMBL" id="QGNW01000948">
    <property type="protein sequence ID" value="RVW58482.1"/>
    <property type="molecule type" value="Genomic_DNA"/>
</dbReference>
<dbReference type="AlphaFoldDB" id="A0A438FET6"/>
<name>A0A438FET6_VITVI</name>
<sequence length="75" mass="8333">MDLPKKPDGNLDGFSTVSSSTRVFWNSRRRSGFIWKKKIVQLHGGGGGGVDFLGTWVSGRWVSDKFRDTHDPIPG</sequence>
<protein>
    <submittedName>
        <fullName evidence="1">Uncharacterized protein</fullName>
    </submittedName>
</protein>
<proteinExistence type="predicted"/>
<gene>
    <name evidence="1" type="ORF">CK203_113636</name>
</gene>
<evidence type="ECO:0000313" key="1">
    <source>
        <dbReference type="EMBL" id="RVW58482.1"/>
    </source>
</evidence>
<comment type="caution">
    <text evidence="1">The sequence shown here is derived from an EMBL/GenBank/DDBJ whole genome shotgun (WGS) entry which is preliminary data.</text>
</comment>
<accession>A0A438FET6</accession>
<organism evidence="1 2">
    <name type="scientific">Vitis vinifera</name>
    <name type="common">Grape</name>
    <dbReference type="NCBI Taxonomy" id="29760"/>
    <lineage>
        <taxon>Eukaryota</taxon>
        <taxon>Viridiplantae</taxon>
        <taxon>Streptophyta</taxon>
        <taxon>Embryophyta</taxon>
        <taxon>Tracheophyta</taxon>
        <taxon>Spermatophyta</taxon>
        <taxon>Magnoliopsida</taxon>
        <taxon>eudicotyledons</taxon>
        <taxon>Gunneridae</taxon>
        <taxon>Pentapetalae</taxon>
        <taxon>rosids</taxon>
        <taxon>Vitales</taxon>
        <taxon>Vitaceae</taxon>
        <taxon>Viteae</taxon>
        <taxon>Vitis</taxon>
    </lineage>
</organism>
<dbReference type="Proteomes" id="UP000288805">
    <property type="component" value="Unassembled WGS sequence"/>
</dbReference>
<evidence type="ECO:0000313" key="2">
    <source>
        <dbReference type="Proteomes" id="UP000288805"/>
    </source>
</evidence>
<reference evidence="1 2" key="1">
    <citation type="journal article" date="2018" name="PLoS Genet.">
        <title>Population sequencing reveals clonal diversity and ancestral inbreeding in the grapevine cultivar Chardonnay.</title>
        <authorList>
            <person name="Roach M.J."/>
            <person name="Johnson D.L."/>
            <person name="Bohlmann J."/>
            <person name="van Vuuren H.J."/>
            <person name="Jones S.J."/>
            <person name="Pretorius I.S."/>
            <person name="Schmidt S.A."/>
            <person name="Borneman A.R."/>
        </authorList>
    </citation>
    <scope>NUCLEOTIDE SEQUENCE [LARGE SCALE GENOMIC DNA]</scope>
    <source>
        <strain evidence="2">cv. Chardonnay</strain>
        <tissue evidence="1">Leaf</tissue>
    </source>
</reference>